<accession>A0A1I8AIX2</accession>
<evidence type="ECO:0000313" key="1">
    <source>
        <dbReference type="Proteomes" id="UP000095287"/>
    </source>
</evidence>
<evidence type="ECO:0000313" key="2">
    <source>
        <dbReference type="WBParaSite" id="L893_g6256.t1"/>
    </source>
</evidence>
<sequence length="175" mass="20132">MDEVPFAFCESVCKTMGIAGDGVVRKKHLNSCYTDVKVHASEEVEAVPKKHVRSVWINFWDAKKESVAESMKIVRRFPYSSYSFILRSPSINEAWVDFAFSLRRLDNVIIAKKLNDEALRLFQKLVTGRKLSPLIMFAEACEGGNMEVLKALLCQDQFTELRILYKIKENTRQMC</sequence>
<dbReference type="WBParaSite" id="L893_g6256.t1">
    <property type="protein sequence ID" value="L893_g6256.t1"/>
    <property type="gene ID" value="L893_g6256"/>
</dbReference>
<protein>
    <submittedName>
        <fullName evidence="2">ANK_REP_REGION domain-containing protein</fullName>
    </submittedName>
</protein>
<name>A0A1I8AIX2_9BILA</name>
<keyword evidence="1" id="KW-1185">Reference proteome</keyword>
<proteinExistence type="predicted"/>
<organism evidence="1 2">
    <name type="scientific">Steinernema glaseri</name>
    <dbReference type="NCBI Taxonomy" id="37863"/>
    <lineage>
        <taxon>Eukaryota</taxon>
        <taxon>Metazoa</taxon>
        <taxon>Ecdysozoa</taxon>
        <taxon>Nematoda</taxon>
        <taxon>Chromadorea</taxon>
        <taxon>Rhabditida</taxon>
        <taxon>Tylenchina</taxon>
        <taxon>Panagrolaimomorpha</taxon>
        <taxon>Strongyloidoidea</taxon>
        <taxon>Steinernematidae</taxon>
        <taxon>Steinernema</taxon>
    </lineage>
</organism>
<dbReference type="AlphaFoldDB" id="A0A1I8AIX2"/>
<dbReference type="Proteomes" id="UP000095287">
    <property type="component" value="Unplaced"/>
</dbReference>
<reference evidence="2" key="1">
    <citation type="submission" date="2016-11" db="UniProtKB">
        <authorList>
            <consortium name="WormBaseParasite"/>
        </authorList>
    </citation>
    <scope>IDENTIFICATION</scope>
</reference>